<dbReference type="GO" id="GO:0003700">
    <property type="term" value="F:DNA-binding transcription factor activity"/>
    <property type="evidence" value="ECO:0007669"/>
    <property type="project" value="InterPro"/>
</dbReference>
<keyword evidence="2" id="KW-0238">DNA-binding</keyword>
<evidence type="ECO:0000313" key="7">
    <source>
        <dbReference type="Proteomes" id="UP000245368"/>
    </source>
</evidence>
<evidence type="ECO:0000313" key="6">
    <source>
        <dbReference type="EMBL" id="AWN21971.1"/>
    </source>
</evidence>
<dbReference type="KEGG" id="dez:DKM44_00900"/>
<dbReference type="Gene3D" id="1.10.10.60">
    <property type="entry name" value="Homeodomain-like"/>
    <property type="match status" value="1"/>
</dbReference>
<evidence type="ECO:0000256" key="3">
    <source>
        <dbReference type="ARBA" id="ARBA00023159"/>
    </source>
</evidence>
<dbReference type="InterPro" id="IPR050204">
    <property type="entry name" value="AraC_XylS_family_regulators"/>
</dbReference>
<keyword evidence="4" id="KW-0804">Transcription</keyword>
<organism evidence="6 7">
    <name type="scientific">Deinococcus irradiatisoli</name>
    <dbReference type="NCBI Taxonomy" id="2202254"/>
    <lineage>
        <taxon>Bacteria</taxon>
        <taxon>Thermotogati</taxon>
        <taxon>Deinococcota</taxon>
        <taxon>Deinococci</taxon>
        <taxon>Deinococcales</taxon>
        <taxon>Deinococcaceae</taxon>
        <taxon>Deinococcus</taxon>
    </lineage>
</organism>
<feature type="domain" description="HTH araC/xylS-type" evidence="5">
    <location>
        <begin position="168"/>
        <end position="266"/>
    </location>
</feature>
<dbReference type="OrthoDB" id="151060at2"/>
<proteinExistence type="predicted"/>
<dbReference type="PANTHER" id="PTHR46796">
    <property type="entry name" value="HTH-TYPE TRANSCRIPTIONAL ACTIVATOR RHAS-RELATED"/>
    <property type="match status" value="1"/>
</dbReference>
<evidence type="ECO:0000259" key="5">
    <source>
        <dbReference type="PROSITE" id="PS01124"/>
    </source>
</evidence>
<evidence type="ECO:0000256" key="4">
    <source>
        <dbReference type="ARBA" id="ARBA00023163"/>
    </source>
</evidence>
<reference evidence="6 7" key="1">
    <citation type="submission" date="2018-05" db="EMBL/GenBank/DDBJ databases">
        <title>Complete Genome Sequence of Deinococcus sp. strain 17bor-2.</title>
        <authorList>
            <person name="Srinivasan S."/>
        </authorList>
    </citation>
    <scope>NUCLEOTIDE SEQUENCE [LARGE SCALE GENOMIC DNA]</scope>
    <source>
        <strain evidence="6 7">17bor-2</strain>
    </source>
</reference>
<dbReference type="SUPFAM" id="SSF46689">
    <property type="entry name" value="Homeodomain-like"/>
    <property type="match status" value="2"/>
</dbReference>
<sequence>MTPGPHLHPQYAMPLQHQPRAVFIGLGRHGPSRTERHILHADWAVHVYRYYGSVTAHGTTHPIRPGHVSLFPPGTETVYHFPDRSEHLCAHFHFPEAGPLTPGVLVPAMQDLAGRFLGINSALEDASRAFAIHPLRACVRLWDVLWQLSEPLPGSGAVTVNAHPPCVVRARELIELHLNEPLSVPALAAAVNVSHNHLTRQFRRSLGLTVIAYIRSRRVERARHLLTNTTLPIRTIAEQVGIDDPRLLSRVIRSALGRTPTELRRDGLVAVSRTPVRTAASVPRSPL</sequence>
<name>A0A2Z3JER2_9DEIO</name>
<protein>
    <submittedName>
        <fullName evidence="6">AraC family transcriptional regulator</fullName>
    </submittedName>
</protein>
<dbReference type="InterPro" id="IPR037923">
    <property type="entry name" value="HTH-like"/>
</dbReference>
<accession>A0A2Z3JER2</accession>
<dbReference type="EMBL" id="CP029494">
    <property type="protein sequence ID" value="AWN21971.1"/>
    <property type="molecule type" value="Genomic_DNA"/>
</dbReference>
<dbReference type="InterPro" id="IPR009057">
    <property type="entry name" value="Homeodomain-like_sf"/>
</dbReference>
<dbReference type="GO" id="GO:0043565">
    <property type="term" value="F:sequence-specific DNA binding"/>
    <property type="evidence" value="ECO:0007669"/>
    <property type="project" value="InterPro"/>
</dbReference>
<dbReference type="AlphaFoldDB" id="A0A2Z3JER2"/>
<evidence type="ECO:0000256" key="2">
    <source>
        <dbReference type="ARBA" id="ARBA00023125"/>
    </source>
</evidence>
<dbReference type="SUPFAM" id="SSF51215">
    <property type="entry name" value="Regulatory protein AraC"/>
    <property type="match status" value="1"/>
</dbReference>
<keyword evidence="1" id="KW-0805">Transcription regulation</keyword>
<dbReference type="InterPro" id="IPR018060">
    <property type="entry name" value="HTH_AraC"/>
</dbReference>
<dbReference type="Pfam" id="PF12833">
    <property type="entry name" value="HTH_18"/>
    <property type="match status" value="1"/>
</dbReference>
<dbReference type="SMART" id="SM00342">
    <property type="entry name" value="HTH_ARAC"/>
    <property type="match status" value="1"/>
</dbReference>
<keyword evidence="3" id="KW-0010">Activator</keyword>
<keyword evidence="7" id="KW-1185">Reference proteome</keyword>
<dbReference type="PROSITE" id="PS00041">
    <property type="entry name" value="HTH_ARAC_FAMILY_1"/>
    <property type="match status" value="1"/>
</dbReference>
<evidence type="ECO:0000256" key="1">
    <source>
        <dbReference type="ARBA" id="ARBA00023015"/>
    </source>
</evidence>
<dbReference type="Proteomes" id="UP000245368">
    <property type="component" value="Chromosome"/>
</dbReference>
<dbReference type="InterPro" id="IPR018062">
    <property type="entry name" value="HTH_AraC-typ_CS"/>
</dbReference>
<dbReference type="RefSeq" id="WP_109824637.1">
    <property type="nucleotide sequence ID" value="NZ_CP029494.1"/>
</dbReference>
<dbReference type="PROSITE" id="PS01124">
    <property type="entry name" value="HTH_ARAC_FAMILY_2"/>
    <property type="match status" value="1"/>
</dbReference>
<gene>
    <name evidence="6" type="ORF">DKM44_00900</name>
</gene>